<dbReference type="KEGG" id="lsd:EMK97_03710"/>
<proteinExistence type="predicted"/>
<evidence type="ECO:0000313" key="2">
    <source>
        <dbReference type="Proteomes" id="UP000290244"/>
    </source>
</evidence>
<dbReference type="OrthoDB" id="6292899at2"/>
<sequence>MKFINLATINAAGTSEKSLYGAISTDMFFGQLSNLEIRIDKNSVAQYFTVSIPVIESLNFDTKKAILVEECLKNALGNMAKIAETMPINAIEDLLVVTSAFEEQVLAKEQWQSMVKASVSSLMPNFSEKISFQYSKPDNDNQEYTLSPYFNEQALIRPTLMLCVDVLTSYNHIKQLNQLVKIQHLDGPQGIMPAEGASCSLLLPEAFPLTKLEAAMNISTVKSDDGATRLSLSAQLSSLGFTYNSTIIHVGTLSQSWTKYWYAQTNDFYQQAVKGNQGQMLLDQTRTLGYLGVANLPTAFACAKAYLTSPMKENECVWVVEHSNSLAENAKPLSKVYKVKAMV</sequence>
<accession>A0A4P6P1I5</accession>
<organism evidence="1 2">
    <name type="scientific">Litorilituus sediminis</name>
    <dbReference type="NCBI Taxonomy" id="718192"/>
    <lineage>
        <taxon>Bacteria</taxon>
        <taxon>Pseudomonadati</taxon>
        <taxon>Pseudomonadota</taxon>
        <taxon>Gammaproteobacteria</taxon>
        <taxon>Alteromonadales</taxon>
        <taxon>Colwelliaceae</taxon>
        <taxon>Litorilituus</taxon>
    </lineage>
</organism>
<protein>
    <submittedName>
        <fullName evidence="1">Uncharacterized protein</fullName>
    </submittedName>
</protein>
<evidence type="ECO:0000313" key="1">
    <source>
        <dbReference type="EMBL" id="QBG34903.1"/>
    </source>
</evidence>
<dbReference type="AlphaFoldDB" id="A0A4P6P1I5"/>
<keyword evidence="2" id="KW-1185">Reference proteome</keyword>
<dbReference type="Proteomes" id="UP000290244">
    <property type="component" value="Chromosome"/>
</dbReference>
<dbReference type="RefSeq" id="WP_130599550.1">
    <property type="nucleotide sequence ID" value="NZ_CP034759.1"/>
</dbReference>
<gene>
    <name evidence="1" type="ORF">EMK97_03710</name>
</gene>
<reference evidence="1 2" key="1">
    <citation type="submission" date="2018-12" db="EMBL/GenBank/DDBJ databases">
        <title>Complete genome of Litorilituus sediminis.</title>
        <authorList>
            <person name="Liu A."/>
            <person name="Rong J."/>
        </authorList>
    </citation>
    <scope>NUCLEOTIDE SEQUENCE [LARGE SCALE GENOMIC DNA]</scope>
    <source>
        <strain evidence="1 2">JCM 17549</strain>
    </source>
</reference>
<dbReference type="EMBL" id="CP034759">
    <property type="protein sequence ID" value="QBG34903.1"/>
    <property type="molecule type" value="Genomic_DNA"/>
</dbReference>
<name>A0A4P6P1I5_9GAMM</name>